<reference evidence="49" key="1">
    <citation type="journal article" date="2023" name="G3 (Bethesda)">
        <title>Whole genome assembly and annotation of the endangered Caribbean coral Acropora cervicornis.</title>
        <authorList>
            <person name="Selwyn J.D."/>
            <person name="Vollmer S.V."/>
        </authorList>
    </citation>
    <scope>NUCLEOTIDE SEQUENCE</scope>
    <source>
        <strain evidence="49">K2</strain>
    </source>
</reference>
<keyword evidence="21" id="KW-0753">Steroid metabolism</keyword>
<dbReference type="InterPro" id="IPR039983">
    <property type="entry name" value="CYP46A1"/>
</dbReference>
<dbReference type="InterPro" id="IPR002401">
    <property type="entry name" value="Cyt_P450_E_grp-I"/>
</dbReference>
<comment type="catalytic activity">
    <reaction evidence="39">
        <text>desmosterol + reduced [NADPH--hemoprotein reductase] + O2 = (24S)-25-epoxycholesterol + oxidized [NADPH--hemoprotein reductase] + H2O + H(+)</text>
        <dbReference type="Rhea" id="RHEA:53232"/>
        <dbReference type="Rhea" id="RHEA-COMP:11964"/>
        <dbReference type="Rhea" id="RHEA-COMP:11965"/>
        <dbReference type="ChEBI" id="CHEBI:15377"/>
        <dbReference type="ChEBI" id="CHEBI:15378"/>
        <dbReference type="ChEBI" id="CHEBI:15379"/>
        <dbReference type="ChEBI" id="CHEBI:17737"/>
        <dbReference type="ChEBI" id="CHEBI:41633"/>
        <dbReference type="ChEBI" id="CHEBI:57618"/>
        <dbReference type="ChEBI" id="CHEBI:58210"/>
    </reaction>
    <physiologicalReaction direction="left-to-right" evidence="39">
        <dbReference type="Rhea" id="RHEA:53233"/>
    </physiologicalReaction>
</comment>
<comment type="catalytic activity">
    <reaction evidence="35">
        <text>cholestanol + reduced [NADPH--hemoprotein reductase] + O2 = (24S)-hydroxycholestanol + oxidized [NADPH--hemoprotein reductase] + H2O + H(+)</text>
        <dbReference type="Rhea" id="RHEA:53808"/>
        <dbReference type="Rhea" id="RHEA-COMP:11964"/>
        <dbReference type="Rhea" id="RHEA-COMP:11965"/>
        <dbReference type="ChEBI" id="CHEBI:15377"/>
        <dbReference type="ChEBI" id="CHEBI:15378"/>
        <dbReference type="ChEBI" id="CHEBI:15379"/>
        <dbReference type="ChEBI" id="CHEBI:57618"/>
        <dbReference type="ChEBI" id="CHEBI:58210"/>
        <dbReference type="ChEBI" id="CHEBI:86570"/>
        <dbReference type="ChEBI" id="CHEBI:137687"/>
    </reaction>
    <physiologicalReaction direction="left-to-right" evidence="35">
        <dbReference type="Rhea" id="RHEA:53809"/>
    </physiologicalReaction>
</comment>
<keyword evidence="12" id="KW-0492">Microsome</keyword>
<evidence type="ECO:0000256" key="36">
    <source>
        <dbReference type="ARBA" id="ARBA00051763"/>
    </source>
</evidence>
<evidence type="ECO:0000256" key="33">
    <source>
        <dbReference type="ARBA" id="ARBA00051527"/>
    </source>
</evidence>
<keyword evidence="16" id="KW-0770">Synapse</keyword>
<evidence type="ECO:0000256" key="11">
    <source>
        <dbReference type="ARBA" id="ARBA00022824"/>
    </source>
</evidence>
<comment type="catalytic activity">
    <reaction evidence="30">
        <text>cholesterol + reduced [NADPH--hemoprotein reductase] + O2 = (24S)-hydroxycholesterol + oxidized [NADPH--hemoprotein reductase] + H2O + H(+)</text>
        <dbReference type="Rhea" id="RHEA:22716"/>
        <dbReference type="Rhea" id="RHEA-COMP:11964"/>
        <dbReference type="Rhea" id="RHEA-COMP:11965"/>
        <dbReference type="ChEBI" id="CHEBI:15377"/>
        <dbReference type="ChEBI" id="CHEBI:15378"/>
        <dbReference type="ChEBI" id="CHEBI:15379"/>
        <dbReference type="ChEBI" id="CHEBI:16113"/>
        <dbReference type="ChEBI" id="CHEBI:34310"/>
        <dbReference type="ChEBI" id="CHEBI:57618"/>
        <dbReference type="ChEBI" id="CHEBI:58210"/>
        <dbReference type="EC" id="1.14.14.25"/>
    </reaction>
    <physiologicalReaction direction="left-to-right" evidence="30">
        <dbReference type="Rhea" id="RHEA:22717"/>
    </physiologicalReaction>
</comment>
<comment type="catalytic activity">
    <reaction evidence="34">
        <text>7alpha-hydroxycholesterol + reduced [NADPH--hemoprotein reductase] + O2 = (24S)-7alpha-dihydroxycholesterol + oxidized [NADPH--hemoprotein reductase] + H2O + H(+)</text>
        <dbReference type="Rhea" id="RHEA:46380"/>
        <dbReference type="Rhea" id="RHEA-COMP:11964"/>
        <dbReference type="Rhea" id="RHEA-COMP:11965"/>
        <dbReference type="ChEBI" id="CHEBI:15377"/>
        <dbReference type="ChEBI" id="CHEBI:15378"/>
        <dbReference type="ChEBI" id="CHEBI:15379"/>
        <dbReference type="ChEBI" id="CHEBI:17500"/>
        <dbReference type="ChEBI" id="CHEBI:37640"/>
        <dbReference type="ChEBI" id="CHEBI:57618"/>
        <dbReference type="ChEBI" id="CHEBI:58210"/>
    </reaction>
    <physiologicalReaction direction="left-to-right" evidence="34">
        <dbReference type="Rhea" id="RHEA:46381"/>
    </physiologicalReaction>
</comment>
<evidence type="ECO:0000256" key="37">
    <source>
        <dbReference type="ARBA" id="ARBA00051817"/>
    </source>
</evidence>
<keyword evidence="11" id="KW-0256">Endoplasmic reticulum</keyword>
<dbReference type="GO" id="GO:0006707">
    <property type="term" value="P:cholesterol catabolic process"/>
    <property type="evidence" value="ECO:0007669"/>
    <property type="project" value="InterPro"/>
</dbReference>
<evidence type="ECO:0000256" key="42">
    <source>
        <dbReference type="ARBA" id="ARBA00068948"/>
    </source>
</evidence>
<keyword evidence="15 46" id="KW-0408">Iron</keyword>
<keyword evidence="20" id="KW-1207">Sterol metabolism</keyword>
<keyword evidence="9 48" id="KW-0812">Transmembrane</keyword>
<comment type="function">
    <text evidence="40">P450 monooxygenase that plays a major role in cholesterol homeostasis in the brain. Primarily catalyzes the hydroxylation (with S stereochemistry) at C-24 of cholesterol side chain, triggering cholesterol diffusion out of neurons and its further degradation. By promoting constant cholesterol elimination in neurons, may activate the mevalonate pathway and coordinate the synthesis of new cholesterol and nonsterol isoprenoids involved in synaptic activity and learning. Further hydroxylates cholesterol derivatives and hormone steroids on both the ring and side chain of these molecules, converting them into active oxysterols involved in lipid signaling and biosynthesis. Acts as an epoxidase converting cholesta-5,24-dien-3beta-ol/desmosterol into (24S),25-epoxycholesterol, an abundant lipid ligand of nuclear NR1H2 and NR1H3 receptors shown to promote neurogenesis in developing brain. May also catalyze the oxidative metabolism of xenobiotics, such as clotrimazole.</text>
</comment>
<evidence type="ECO:0000256" key="4">
    <source>
        <dbReference type="ARBA" id="ARBA00004389"/>
    </source>
</evidence>
<evidence type="ECO:0000256" key="13">
    <source>
        <dbReference type="ARBA" id="ARBA00022989"/>
    </source>
</evidence>
<comment type="similarity">
    <text evidence="6 47">Belongs to the cytochrome P450 family.</text>
</comment>
<dbReference type="CDD" id="cd20613">
    <property type="entry name" value="CYP46A1-like"/>
    <property type="match status" value="1"/>
</dbReference>
<evidence type="ECO:0000256" key="10">
    <source>
        <dbReference type="ARBA" id="ARBA00022723"/>
    </source>
</evidence>
<comment type="pathway">
    <text evidence="5">Lipid metabolism; C21-steroid hormone metabolism.</text>
</comment>
<comment type="catalytic activity">
    <reaction evidence="33">
        <text>4beta-hydroxycholesterol + reduced [NADPH--hemoprotein reductase] + O2 = 4beta,24S-dihydroxycholesterol + oxidized [NADPH--hemoprotein reductase] + H2O + H(+)</text>
        <dbReference type="Rhea" id="RHEA:46392"/>
        <dbReference type="Rhea" id="RHEA-COMP:11964"/>
        <dbReference type="Rhea" id="RHEA-COMP:11965"/>
        <dbReference type="ChEBI" id="CHEBI:15377"/>
        <dbReference type="ChEBI" id="CHEBI:15378"/>
        <dbReference type="ChEBI" id="CHEBI:15379"/>
        <dbReference type="ChEBI" id="CHEBI:57618"/>
        <dbReference type="ChEBI" id="CHEBI:58210"/>
        <dbReference type="ChEBI" id="CHEBI:85778"/>
        <dbReference type="ChEBI" id="CHEBI:86087"/>
    </reaction>
    <physiologicalReaction direction="left-to-right" evidence="33">
        <dbReference type="Rhea" id="RHEA:46393"/>
    </physiologicalReaction>
</comment>
<dbReference type="GO" id="GO:0005506">
    <property type="term" value="F:iron ion binding"/>
    <property type="evidence" value="ECO:0007669"/>
    <property type="project" value="InterPro"/>
</dbReference>
<comment type="catalytic activity">
    <reaction evidence="38">
        <text>progesterone + reduced [NADPH--hemoprotein reductase] + O2 = 17alpha-hydroxyprogesterone + oxidized [NADPH--hemoprotein reductase] + H2O + H(+)</text>
        <dbReference type="Rhea" id="RHEA:46308"/>
        <dbReference type="Rhea" id="RHEA-COMP:11964"/>
        <dbReference type="Rhea" id="RHEA-COMP:11965"/>
        <dbReference type="ChEBI" id="CHEBI:15377"/>
        <dbReference type="ChEBI" id="CHEBI:15378"/>
        <dbReference type="ChEBI" id="CHEBI:15379"/>
        <dbReference type="ChEBI" id="CHEBI:17026"/>
        <dbReference type="ChEBI" id="CHEBI:17252"/>
        <dbReference type="ChEBI" id="CHEBI:57618"/>
        <dbReference type="ChEBI" id="CHEBI:58210"/>
    </reaction>
    <physiologicalReaction direction="left-to-right" evidence="38">
        <dbReference type="Rhea" id="RHEA:46309"/>
    </physiologicalReaction>
</comment>
<keyword evidence="10 46" id="KW-0479">Metal-binding</keyword>
<dbReference type="InterPro" id="IPR001128">
    <property type="entry name" value="Cyt_P450"/>
</dbReference>
<evidence type="ECO:0000256" key="47">
    <source>
        <dbReference type="RuleBase" id="RU000461"/>
    </source>
</evidence>
<dbReference type="AlphaFoldDB" id="A0AAD9VEL5"/>
<evidence type="ECO:0000256" key="16">
    <source>
        <dbReference type="ARBA" id="ARBA00023018"/>
    </source>
</evidence>
<comment type="catalytic activity">
    <reaction evidence="36">
        <text>(24S)-hydroxycholesterol + reduced [NADPH--hemoprotein reductase] + O2 = (24S,25R)-24,26-dihydroxycholesterol + oxidized [NADPH--hemoprotein reductase] + H2O + H(+)</text>
        <dbReference type="Rhea" id="RHEA:46388"/>
        <dbReference type="Rhea" id="RHEA-COMP:11964"/>
        <dbReference type="Rhea" id="RHEA-COMP:11965"/>
        <dbReference type="ChEBI" id="CHEBI:15377"/>
        <dbReference type="ChEBI" id="CHEBI:15378"/>
        <dbReference type="ChEBI" id="CHEBI:15379"/>
        <dbReference type="ChEBI" id="CHEBI:34310"/>
        <dbReference type="ChEBI" id="CHEBI:57618"/>
        <dbReference type="ChEBI" id="CHEBI:58210"/>
        <dbReference type="ChEBI" id="CHEBI:86165"/>
    </reaction>
    <physiologicalReaction direction="left-to-right" evidence="36">
        <dbReference type="Rhea" id="RHEA:46389"/>
    </physiologicalReaction>
</comment>
<dbReference type="PANTHER" id="PTHR24293:SF0">
    <property type="entry name" value="CYP46A1 PROTEIN-RELATED"/>
    <property type="match status" value="1"/>
</dbReference>
<evidence type="ECO:0000256" key="34">
    <source>
        <dbReference type="ARBA" id="ARBA00051606"/>
    </source>
</evidence>
<evidence type="ECO:0000256" key="39">
    <source>
        <dbReference type="ARBA" id="ARBA00052870"/>
    </source>
</evidence>
<comment type="catalytic activity">
    <reaction evidence="26">
        <text>desmosterol + reduced [NADPH--hemoprotein reductase] + O2 = (24Z),26-hydroxydesmosterol + oxidized [NADPH--hemoprotein reductase] + H2O + H(+)</text>
        <dbReference type="Rhea" id="RHEA:53236"/>
        <dbReference type="Rhea" id="RHEA-COMP:11964"/>
        <dbReference type="Rhea" id="RHEA-COMP:11965"/>
        <dbReference type="ChEBI" id="CHEBI:15377"/>
        <dbReference type="ChEBI" id="CHEBI:15378"/>
        <dbReference type="ChEBI" id="CHEBI:15379"/>
        <dbReference type="ChEBI" id="CHEBI:17737"/>
        <dbReference type="ChEBI" id="CHEBI:57618"/>
        <dbReference type="ChEBI" id="CHEBI:58210"/>
        <dbReference type="ChEBI" id="CHEBI:137053"/>
    </reaction>
    <physiologicalReaction direction="left-to-right" evidence="26">
        <dbReference type="Rhea" id="RHEA:53237"/>
    </physiologicalReaction>
</comment>
<evidence type="ECO:0000256" key="12">
    <source>
        <dbReference type="ARBA" id="ARBA00022848"/>
    </source>
</evidence>
<keyword evidence="19 48" id="KW-0472">Membrane</keyword>
<comment type="catalytic activity">
    <reaction evidence="32">
        <text>testosterone + reduced [NADPH--hemoprotein reductase] + O2 = 6beta,17beta-dihydroxyandrost-4-en-3-one + oxidized [NADPH--hemoprotein reductase] + H2O + H(+)</text>
        <dbReference type="Rhea" id="RHEA:46296"/>
        <dbReference type="Rhea" id="RHEA-COMP:11964"/>
        <dbReference type="Rhea" id="RHEA-COMP:11965"/>
        <dbReference type="ChEBI" id="CHEBI:15377"/>
        <dbReference type="ChEBI" id="CHEBI:15378"/>
        <dbReference type="ChEBI" id="CHEBI:15379"/>
        <dbReference type="ChEBI" id="CHEBI:17347"/>
        <dbReference type="ChEBI" id="CHEBI:34477"/>
        <dbReference type="ChEBI" id="CHEBI:57618"/>
        <dbReference type="ChEBI" id="CHEBI:58210"/>
    </reaction>
    <physiologicalReaction direction="left-to-right" evidence="32">
        <dbReference type="Rhea" id="RHEA:46297"/>
    </physiologicalReaction>
</comment>
<evidence type="ECO:0000256" key="19">
    <source>
        <dbReference type="ARBA" id="ARBA00023136"/>
    </source>
</evidence>
<comment type="caution">
    <text evidence="49">The sequence shown here is derived from an EMBL/GenBank/DDBJ whole genome shotgun (WGS) entry which is preliminary data.</text>
</comment>
<dbReference type="PRINTS" id="PR00463">
    <property type="entry name" value="EP450I"/>
</dbReference>
<evidence type="ECO:0000313" key="50">
    <source>
        <dbReference type="Proteomes" id="UP001249851"/>
    </source>
</evidence>
<proteinExistence type="inferred from homology"/>
<evidence type="ECO:0000256" key="14">
    <source>
        <dbReference type="ARBA" id="ARBA00023002"/>
    </source>
</evidence>
<evidence type="ECO:0000256" key="26">
    <source>
        <dbReference type="ARBA" id="ARBA00050139"/>
    </source>
</evidence>
<evidence type="ECO:0000256" key="44">
    <source>
        <dbReference type="ARBA" id="ARBA00079170"/>
    </source>
</evidence>
<dbReference type="PROSITE" id="PS00086">
    <property type="entry name" value="CYTOCHROME_P450"/>
    <property type="match status" value="1"/>
</dbReference>
<evidence type="ECO:0000256" key="40">
    <source>
        <dbReference type="ARBA" id="ARBA00054645"/>
    </source>
</evidence>
<evidence type="ECO:0000256" key="43">
    <source>
        <dbReference type="ARBA" id="ARBA00077287"/>
    </source>
</evidence>
<evidence type="ECO:0000256" key="31">
    <source>
        <dbReference type="ARBA" id="ARBA00051188"/>
    </source>
</evidence>
<comment type="pathway">
    <text evidence="25">Steroid metabolism; cholesterol degradation.</text>
</comment>
<evidence type="ECO:0000256" key="23">
    <source>
        <dbReference type="ARBA" id="ARBA00034106"/>
    </source>
</evidence>
<evidence type="ECO:0000256" key="7">
    <source>
        <dbReference type="ARBA" id="ARBA00022548"/>
    </source>
</evidence>
<keyword evidence="14 47" id="KW-0560">Oxidoreductase</keyword>
<evidence type="ECO:0000256" key="1">
    <source>
        <dbReference type="ARBA" id="ARBA00001971"/>
    </source>
</evidence>
<reference evidence="49" key="2">
    <citation type="journal article" date="2023" name="Science">
        <title>Genomic signatures of disease resistance in endangered staghorn corals.</title>
        <authorList>
            <person name="Vollmer S.V."/>
            <person name="Selwyn J.D."/>
            <person name="Despard B.A."/>
            <person name="Roesel C.L."/>
        </authorList>
    </citation>
    <scope>NUCLEOTIDE SEQUENCE</scope>
    <source>
        <strain evidence="49">K2</strain>
    </source>
</reference>
<comment type="catalytic activity">
    <reaction evidence="29">
        <text>7-dehydrocholesterol + reduced [NADPH--hemoprotein reductase] + O2 = cholesta-5,7-dien-3beta,25-diol + oxidized [NADPH--hemoprotein reductase] + H2O + H(+)</text>
        <dbReference type="Rhea" id="RHEA:53240"/>
        <dbReference type="Rhea" id="RHEA-COMP:11964"/>
        <dbReference type="Rhea" id="RHEA-COMP:11965"/>
        <dbReference type="ChEBI" id="CHEBI:15377"/>
        <dbReference type="ChEBI" id="CHEBI:15378"/>
        <dbReference type="ChEBI" id="CHEBI:15379"/>
        <dbReference type="ChEBI" id="CHEBI:17759"/>
        <dbReference type="ChEBI" id="CHEBI:57618"/>
        <dbReference type="ChEBI" id="CHEBI:58210"/>
        <dbReference type="ChEBI" id="CHEBI:137057"/>
    </reaction>
    <physiologicalReaction direction="left-to-right" evidence="29">
        <dbReference type="Rhea" id="RHEA:53241"/>
    </physiologicalReaction>
</comment>
<name>A0AAD9VEL5_ACRCE</name>
<feature type="binding site" description="axial binding residue" evidence="46">
    <location>
        <position position="450"/>
    </location>
    <ligand>
        <name>heme</name>
        <dbReference type="ChEBI" id="CHEBI:30413"/>
    </ligand>
    <ligandPart>
        <name>Fe</name>
        <dbReference type="ChEBI" id="CHEBI:18248"/>
    </ligandPart>
</feature>
<evidence type="ECO:0000256" key="41">
    <source>
        <dbReference type="ARBA" id="ARBA00066440"/>
    </source>
</evidence>
<comment type="catalytic activity">
    <reaction evidence="31">
        <text>testosterone + reduced [NADPH--hemoprotein reductase] + O2 = 16beta,17beta-dihydroxyandrost-4-en-3-one + oxidized [NADPH--hemoprotein reductase] + H2O + H(+)</text>
        <dbReference type="Rhea" id="RHEA:46304"/>
        <dbReference type="Rhea" id="RHEA-COMP:11964"/>
        <dbReference type="Rhea" id="RHEA-COMP:11965"/>
        <dbReference type="ChEBI" id="CHEBI:15377"/>
        <dbReference type="ChEBI" id="CHEBI:15378"/>
        <dbReference type="ChEBI" id="CHEBI:15379"/>
        <dbReference type="ChEBI" id="CHEBI:17347"/>
        <dbReference type="ChEBI" id="CHEBI:57618"/>
        <dbReference type="ChEBI" id="CHEBI:58210"/>
        <dbReference type="ChEBI" id="CHEBI:83027"/>
    </reaction>
    <physiologicalReaction direction="left-to-right" evidence="31">
        <dbReference type="Rhea" id="RHEA:46305"/>
    </physiologicalReaction>
</comment>
<dbReference type="EC" id="1.14.14.25" evidence="41"/>
<evidence type="ECO:0000256" key="24">
    <source>
        <dbReference type="ARBA" id="ARBA00034110"/>
    </source>
</evidence>
<keyword evidence="8 46" id="KW-0349">Heme</keyword>
<evidence type="ECO:0000256" key="15">
    <source>
        <dbReference type="ARBA" id="ARBA00023004"/>
    </source>
</evidence>
<evidence type="ECO:0000256" key="2">
    <source>
        <dbReference type="ARBA" id="ARBA00004111"/>
    </source>
</evidence>
<dbReference type="Pfam" id="PF00067">
    <property type="entry name" value="p450"/>
    <property type="match status" value="1"/>
</dbReference>
<keyword evidence="50" id="KW-1185">Reference proteome</keyword>
<evidence type="ECO:0000313" key="49">
    <source>
        <dbReference type="EMBL" id="KAK2571040.1"/>
    </source>
</evidence>
<evidence type="ECO:0000256" key="32">
    <source>
        <dbReference type="ARBA" id="ARBA00051503"/>
    </source>
</evidence>
<comment type="cofactor">
    <cofactor evidence="1 46">
        <name>heme</name>
        <dbReference type="ChEBI" id="CHEBI:30413"/>
    </cofactor>
</comment>
<dbReference type="PRINTS" id="PR00385">
    <property type="entry name" value="P450"/>
</dbReference>
<dbReference type="SUPFAM" id="SSF48264">
    <property type="entry name" value="Cytochrome P450"/>
    <property type="match status" value="1"/>
</dbReference>
<comment type="catalytic activity">
    <reaction evidence="27">
        <text>testosterone + reduced [NADPH--hemoprotein reductase] + O2 = 2-hydroxytestosterone + oxidized [NADPH--hemoprotein reductase] + H2O + H(+)</text>
        <dbReference type="Rhea" id="RHEA:46300"/>
        <dbReference type="Rhea" id="RHEA-COMP:11964"/>
        <dbReference type="Rhea" id="RHEA-COMP:11965"/>
        <dbReference type="ChEBI" id="CHEBI:15377"/>
        <dbReference type="ChEBI" id="CHEBI:15378"/>
        <dbReference type="ChEBI" id="CHEBI:15379"/>
        <dbReference type="ChEBI" id="CHEBI:17347"/>
        <dbReference type="ChEBI" id="CHEBI:57618"/>
        <dbReference type="ChEBI" id="CHEBI:58210"/>
        <dbReference type="ChEBI" id="CHEBI:86013"/>
    </reaction>
    <physiologicalReaction direction="left-to-right" evidence="27">
        <dbReference type="Rhea" id="RHEA:46301"/>
    </physiologicalReaction>
</comment>
<dbReference type="GO" id="GO:0005789">
    <property type="term" value="C:endoplasmic reticulum membrane"/>
    <property type="evidence" value="ECO:0007669"/>
    <property type="project" value="UniProtKB-SubCell"/>
</dbReference>
<dbReference type="FunFam" id="1.10.630.10:FF:000031">
    <property type="entry name" value="cholesterol 24-hydroxylase isoform X2"/>
    <property type="match status" value="1"/>
</dbReference>
<dbReference type="GO" id="GO:0098793">
    <property type="term" value="C:presynapse"/>
    <property type="evidence" value="ECO:0007669"/>
    <property type="project" value="UniProtKB-SubCell"/>
</dbReference>
<evidence type="ECO:0000256" key="3">
    <source>
        <dbReference type="ARBA" id="ARBA00004279"/>
    </source>
</evidence>
<dbReference type="EMBL" id="JARQWQ010000006">
    <property type="protein sequence ID" value="KAK2571040.1"/>
    <property type="molecule type" value="Genomic_DNA"/>
</dbReference>
<evidence type="ECO:0000256" key="6">
    <source>
        <dbReference type="ARBA" id="ARBA00010617"/>
    </source>
</evidence>
<evidence type="ECO:0000256" key="21">
    <source>
        <dbReference type="ARBA" id="ARBA00023221"/>
    </source>
</evidence>
<evidence type="ECO:0000256" key="18">
    <source>
        <dbReference type="ARBA" id="ARBA00023098"/>
    </source>
</evidence>
<protein>
    <recommendedName>
        <fullName evidence="42">Cholesterol 24-hydroxylase</fullName>
        <ecNumber evidence="41">1.14.14.25</ecNumber>
    </recommendedName>
    <alternativeName>
        <fullName evidence="44">Cholesterol 24-monooxygenase</fullName>
    </alternativeName>
    <alternativeName>
        <fullName evidence="43">Cholesterol 24S-hydroxylase</fullName>
    </alternativeName>
    <alternativeName>
        <fullName evidence="45">Cytochrome P450 46A1</fullName>
    </alternativeName>
</protein>
<evidence type="ECO:0000256" key="25">
    <source>
        <dbReference type="ARBA" id="ARBA00049645"/>
    </source>
</evidence>
<keyword evidence="7" id="KW-0153">Cholesterol metabolism</keyword>
<dbReference type="GO" id="GO:0020037">
    <property type="term" value="F:heme binding"/>
    <property type="evidence" value="ECO:0007669"/>
    <property type="project" value="InterPro"/>
</dbReference>
<dbReference type="GO" id="GO:0033781">
    <property type="term" value="F:cholesterol 24-hydroxylase activity"/>
    <property type="evidence" value="ECO:0007669"/>
    <property type="project" value="UniProtKB-EC"/>
</dbReference>
<evidence type="ECO:0000256" key="46">
    <source>
        <dbReference type="PIRSR" id="PIRSR602401-1"/>
    </source>
</evidence>
<evidence type="ECO:0000256" key="17">
    <source>
        <dbReference type="ARBA" id="ARBA00023033"/>
    </source>
</evidence>
<keyword evidence="22" id="KW-0966">Cell projection</keyword>
<keyword evidence="17 47" id="KW-0503">Monooxygenase</keyword>
<evidence type="ECO:0000256" key="27">
    <source>
        <dbReference type="ARBA" id="ARBA00050344"/>
    </source>
</evidence>
<evidence type="ECO:0000256" key="48">
    <source>
        <dbReference type="SAM" id="Phobius"/>
    </source>
</evidence>
<evidence type="ECO:0000256" key="22">
    <source>
        <dbReference type="ARBA" id="ARBA00023273"/>
    </source>
</evidence>
<dbReference type="InterPro" id="IPR017972">
    <property type="entry name" value="Cyt_P450_CS"/>
</dbReference>
<dbReference type="Proteomes" id="UP001249851">
    <property type="component" value="Unassembled WGS sequence"/>
</dbReference>
<dbReference type="InterPro" id="IPR036396">
    <property type="entry name" value="Cyt_P450_sf"/>
</dbReference>
<evidence type="ECO:0000256" key="45">
    <source>
        <dbReference type="ARBA" id="ARBA00080170"/>
    </source>
</evidence>
<dbReference type="GO" id="GO:0098794">
    <property type="term" value="C:postsynapse"/>
    <property type="evidence" value="ECO:0007669"/>
    <property type="project" value="UniProtKB-SubCell"/>
</dbReference>
<dbReference type="PANTHER" id="PTHR24293">
    <property type="entry name" value="CYTOCHROME P450 FAMILY 46 SUBFAMILY A"/>
    <property type="match status" value="1"/>
</dbReference>
<evidence type="ECO:0000256" key="28">
    <source>
        <dbReference type="ARBA" id="ARBA00050430"/>
    </source>
</evidence>
<dbReference type="GO" id="GO:0030425">
    <property type="term" value="C:dendrite"/>
    <property type="evidence" value="ECO:0007669"/>
    <property type="project" value="UniProtKB-SubCell"/>
</dbReference>
<accession>A0AAD9VEL5</accession>
<evidence type="ECO:0000256" key="20">
    <source>
        <dbReference type="ARBA" id="ARBA00023166"/>
    </source>
</evidence>
<organism evidence="49 50">
    <name type="scientific">Acropora cervicornis</name>
    <name type="common">Staghorn coral</name>
    <dbReference type="NCBI Taxonomy" id="6130"/>
    <lineage>
        <taxon>Eukaryota</taxon>
        <taxon>Metazoa</taxon>
        <taxon>Cnidaria</taxon>
        <taxon>Anthozoa</taxon>
        <taxon>Hexacorallia</taxon>
        <taxon>Scleractinia</taxon>
        <taxon>Astrocoeniina</taxon>
        <taxon>Acroporidae</taxon>
        <taxon>Acropora</taxon>
    </lineage>
</organism>
<evidence type="ECO:0000256" key="8">
    <source>
        <dbReference type="ARBA" id="ARBA00022617"/>
    </source>
</evidence>
<comment type="catalytic activity">
    <reaction evidence="28">
        <text>(24S)-hydroxycholesterol + reduced [NADPH--hemoprotein reductase] + O2 = 24S,25-dihydroxycholesterol + oxidized [NADPH--hemoprotein reductase] + H2O + H(+)</text>
        <dbReference type="Rhea" id="RHEA:46384"/>
        <dbReference type="Rhea" id="RHEA-COMP:11964"/>
        <dbReference type="Rhea" id="RHEA-COMP:11965"/>
        <dbReference type="ChEBI" id="CHEBI:15377"/>
        <dbReference type="ChEBI" id="CHEBI:15378"/>
        <dbReference type="ChEBI" id="CHEBI:15379"/>
        <dbReference type="ChEBI" id="CHEBI:34310"/>
        <dbReference type="ChEBI" id="CHEBI:57618"/>
        <dbReference type="ChEBI" id="CHEBI:58210"/>
        <dbReference type="ChEBI" id="CHEBI:86074"/>
    </reaction>
    <physiologicalReaction direction="left-to-right" evidence="28">
        <dbReference type="Rhea" id="RHEA:46385"/>
    </physiologicalReaction>
</comment>
<evidence type="ECO:0000256" key="9">
    <source>
        <dbReference type="ARBA" id="ARBA00022692"/>
    </source>
</evidence>
<evidence type="ECO:0000256" key="30">
    <source>
        <dbReference type="ARBA" id="ARBA00050991"/>
    </source>
</evidence>
<evidence type="ECO:0000256" key="5">
    <source>
        <dbReference type="ARBA" id="ARBA00005108"/>
    </source>
</evidence>
<keyword evidence="13 48" id="KW-1133">Transmembrane helix</keyword>
<dbReference type="Gene3D" id="1.10.630.10">
    <property type="entry name" value="Cytochrome P450"/>
    <property type="match status" value="1"/>
</dbReference>
<evidence type="ECO:0000256" key="35">
    <source>
        <dbReference type="ARBA" id="ARBA00051748"/>
    </source>
</evidence>
<evidence type="ECO:0000256" key="29">
    <source>
        <dbReference type="ARBA" id="ARBA00050696"/>
    </source>
</evidence>
<comment type="subcellular location">
    <subcellularLocation>
        <location evidence="3">Cell projection</location>
        <location evidence="3">Dendrite</location>
    </subcellularLocation>
    <subcellularLocation>
        <location evidence="4">Endoplasmic reticulum membrane</location>
        <topology evidence="4">Single-pass membrane protein</topology>
    </subcellularLocation>
    <subcellularLocation>
        <location evidence="2">Microsome membrane</location>
        <topology evidence="2">Single-pass membrane protein</topology>
    </subcellularLocation>
    <subcellularLocation>
        <location evidence="24">Postsynapse</location>
    </subcellularLocation>
    <subcellularLocation>
        <location evidence="23">Presynapse</location>
    </subcellularLocation>
</comment>
<feature type="transmembrane region" description="Helical" evidence="48">
    <location>
        <begin position="7"/>
        <end position="35"/>
    </location>
</feature>
<sequence>MATTMTFVILLIAVSMASLLGLLAIFSVYVGYLHWKYSHIPAPKRDNFFLGHVPLISRELERGKILDEVVDELHRIHGSVMLIWLYHKPLVFLSDPELARKCLVTLNLPKNPFSYTSLGFPFGQRMAGNGLVTQMDHGVWQKRRTVLNPAFHRRHLMNFMSAFNNSCDLFLSKLDEMADGKTVVDMAQEFSRVTLDVIGKVAFNVDVNVIEDANSPFPMAIATCLQGVQTNFRSPFWRINVLQFPFQKSVSQATRFVRDYAKNVIQERQEAILRGDDTPLDILAHILSMAESEPSLTLEDMVDEFVTFYVAGQETTSNQLSFTLFEILKNPEIENRLVQEIETVLGSRQFVEYRDLGNLQFLGQTLKESLRLHPPVEATSRETTRDGYFAGHFLPKGTSVLICWFILHRLPEFWPEPRKFDPERFSTAAKSPGHGQSVPYFPFSLGPRTCIGQTFAQFEARVLMARLLQEFELSLIPGQNELRHEERLTLRPKGGVQCTIKRRGTVS</sequence>
<gene>
    <name evidence="49" type="ORF">P5673_003581</name>
</gene>
<comment type="catalytic activity">
    <reaction evidence="37">
        <text>7-dehydrocholesterol + reduced [NADPH--hemoprotein reductase] + O2 = cholesta-5,7-dien-3beta,24S-diol + oxidized [NADPH--hemoprotein reductase] + H2O + H(+)</text>
        <dbReference type="Rhea" id="RHEA:53244"/>
        <dbReference type="Rhea" id="RHEA-COMP:11964"/>
        <dbReference type="Rhea" id="RHEA-COMP:11965"/>
        <dbReference type="ChEBI" id="CHEBI:15377"/>
        <dbReference type="ChEBI" id="CHEBI:15378"/>
        <dbReference type="ChEBI" id="CHEBI:15379"/>
        <dbReference type="ChEBI" id="CHEBI:17759"/>
        <dbReference type="ChEBI" id="CHEBI:57618"/>
        <dbReference type="ChEBI" id="CHEBI:58210"/>
        <dbReference type="ChEBI" id="CHEBI:137061"/>
    </reaction>
    <physiologicalReaction direction="left-to-right" evidence="37">
        <dbReference type="Rhea" id="RHEA:53245"/>
    </physiologicalReaction>
</comment>
<evidence type="ECO:0000256" key="38">
    <source>
        <dbReference type="ARBA" id="ARBA00052074"/>
    </source>
</evidence>
<keyword evidence="18" id="KW-0443">Lipid metabolism</keyword>